<dbReference type="Gene3D" id="3.40.190.10">
    <property type="entry name" value="Periplasmic binding protein-like II"/>
    <property type="match status" value="2"/>
</dbReference>
<dbReference type="AlphaFoldDB" id="H5USI1"/>
<dbReference type="Proteomes" id="UP000004367">
    <property type="component" value="Unassembled WGS sequence"/>
</dbReference>
<dbReference type="OrthoDB" id="5582316at2"/>
<keyword evidence="2" id="KW-1185">Reference proteome</keyword>
<dbReference type="Pfam" id="PF16868">
    <property type="entry name" value="NMT1_3"/>
    <property type="match status" value="1"/>
</dbReference>
<sequence>MKVNIPWVVGLTIAALGAAGLGGQTARVPGSDADPASCAAGSGRITIATGNSTGVYYVMGGALARLVNGHTDVRAGAAETGASVQNIRQLVAGDYDVAFSLADAADAAVRGTSPFGEPQKIRTLGRIYPNYTQIVVRADSGIRTVADFKGKTISTGSPLSGTEAIATKLIDAAGLDELDVNRQRLDLTKTVDGMKDGSIDGLVWSGGLPTSALTDLYTTLGSEDLRMIDPTPLLPEMKKKSAVYDTATIPKATYDLPADVPTIAVPNVLLVRDDMPANLACALTTLVYDNRQALGAAHPAGKDIRVDEADRTAPIRLHPGSERALAGLTSR</sequence>
<reference evidence="1 2" key="1">
    <citation type="submission" date="2012-02" db="EMBL/GenBank/DDBJ databases">
        <title>Whole genome shotgun sequence of Mobilicoccus pelagius NBRC 104925.</title>
        <authorList>
            <person name="Yoshida Y."/>
            <person name="Hosoyama A."/>
            <person name="Tsuchikane K."/>
            <person name="Katsumata H."/>
            <person name="Yamazaki S."/>
            <person name="Fujita N."/>
        </authorList>
    </citation>
    <scope>NUCLEOTIDE SEQUENCE [LARGE SCALE GENOMIC DNA]</scope>
    <source>
        <strain evidence="1 2">NBRC 104925</strain>
    </source>
</reference>
<dbReference type="eggNOG" id="COG2358">
    <property type="taxonomic scope" value="Bacteria"/>
</dbReference>
<comment type="caution">
    <text evidence="1">The sequence shown here is derived from an EMBL/GenBank/DDBJ whole genome shotgun (WGS) entry which is preliminary data.</text>
</comment>
<dbReference type="InterPro" id="IPR011852">
    <property type="entry name" value="TRAP_TAXI"/>
</dbReference>
<evidence type="ECO:0000313" key="1">
    <source>
        <dbReference type="EMBL" id="GAB48689.1"/>
    </source>
</evidence>
<accession>H5USI1</accession>
<dbReference type="STRING" id="1089455.MOPEL_078_00780"/>
<evidence type="ECO:0008006" key="3">
    <source>
        <dbReference type="Google" id="ProtNLM"/>
    </source>
</evidence>
<protein>
    <recommendedName>
        <fullName evidence="3">Transporter</fullName>
    </recommendedName>
</protein>
<dbReference type="SUPFAM" id="SSF53850">
    <property type="entry name" value="Periplasmic binding protein-like II"/>
    <property type="match status" value="1"/>
</dbReference>
<dbReference type="CDD" id="cd13569">
    <property type="entry name" value="PBP2_TAXI_TRAP_like_1"/>
    <property type="match status" value="1"/>
</dbReference>
<organism evidence="1 2">
    <name type="scientific">Mobilicoccus pelagius NBRC 104925</name>
    <dbReference type="NCBI Taxonomy" id="1089455"/>
    <lineage>
        <taxon>Bacteria</taxon>
        <taxon>Bacillati</taxon>
        <taxon>Actinomycetota</taxon>
        <taxon>Actinomycetes</taxon>
        <taxon>Micrococcales</taxon>
        <taxon>Dermatophilaceae</taxon>
        <taxon>Mobilicoccus</taxon>
    </lineage>
</organism>
<name>H5USI1_9MICO</name>
<dbReference type="PANTHER" id="PTHR42941">
    <property type="entry name" value="SLL1037 PROTEIN"/>
    <property type="match status" value="1"/>
</dbReference>
<proteinExistence type="predicted"/>
<evidence type="ECO:0000313" key="2">
    <source>
        <dbReference type="Proteomes" id="UP000004367"/>
    </source>
</evidence>
<dbReference type="EMBL" id="BAFE01000056">
    <property type="protein sequence ID" value="GAB48689.1"/>
    <property type="molecule type" value="Genomic_DNA"/>
</dbReference>
<dbReference type="NCBIfam" id="TIGR02122">
    <property type="entry name" value="TRAP_TAXI"/>
    <property type="match status" value="1"/>
</dbReference>
<gene>
    <name evidence="1" type="ORF">MOPEL_078_00780</name>
</gene>
<dbReference type="RefSeq" id="WP_009482587.1">
    <property type="nucleotide sequence ID" value="NZ_BAFE01000056.1"/>
</dbReference>
<dbReference type="PANTHER" id="PTHR42941:SF1">
    <property type="entry name" value="SLL1037 PROTEIN"/>
    <property type="match status" value="1"/>
</dbReference>